<dbReference type="PANTHER" id="PTHR11011:SF45">
    <property type="entry name" value="FATTY ACYL-COA REDUCTASE CG8306-RELATED"/>
    <property type="match status" value="1"/>
</dbReference>
<keyword evidence="3" id="KW-1185">Reference proteome</keyword>
<dbReference type="GO" id="GO:0080019">
    <property type="term" value="F:alcohol-forming very long-chain fatty acyl-CoA reductase activity"/>
    <property type="evidence" value="ECO:0007669"/>
    <property type="project" value="InterPro"/>
</dbReference>
<dbReference type="SUPFAM" id="SSF51735">
    <property type="entry name" value="NAD(P)-binding Rossmann-fold domains"/>
    <property type="match status" value="1"/>
</dbReference>
<dbReference type="Proteomes" id="UP000480185">
    <property type="component" value="Unassembled WGS sequence"/>
</dbReference>
<evidence type="ECO:0000313" key="3">
    <source>
        <dbReference type="Proteomes" id="UP000480185"/>
    </source>
</evidence>
<dbReference type="CDD" id="cd05263">
    <property type="entry name" value="MupV_like_SDR_e"/>
    <property type="match status" value="1"/>
</dbReference>
<sequence length="365" mass="42302">MGNVYFFSGYPGYLATYLIKRIFQAEYPVQHIYALVLPSMMQDAEKSLKNLLNDTGIDEGKITLVEGDITQENLGLEHDSIRLLQDSVTHVFHLAAIYDLAVPFEPAQKVNVFGTKNMNDFVLSLTNLERYIYFSTAYVAGKRQGVIYEDELEHDKGFNNHYEKTKYEAEKLLEELESDIPITIIRPGIVVGHSETGETLKFDGPYFVLNFIRHLRFMPILPYFGNLDAKVNLVPLDYIIEATVFFAHDTSKESQTYHLTDPSPYTARELYSMFMQEYLGRKPRGRVPLKSAEMLLSIPFFRKWLQTEKQVLDYFTDQCEYDCRNAQKGLENSTISCPDFKSIIPNLVKYYREHEKNEEKHVKIS</sequence>
<dbReference type="InterPro" id="IPR036291">
    <property type="entry name" value="NAD(P)-bd_dom_sf"/>
</dbReference>
<gene>
    <name evidence="2" type="ORF">GH754_13085</name>
</gene>
<evidence type="ECO:0000259" key="1">
    <source>
        <dbReference type="Pfam" id="PF07993"/>
    </source>
</evidence>
<comment type="caution">
    <text evidence="2">The sequence shown here is derived from an EMBL/GenBank/DDBJ whole genome shotgun (WGS) entry which is preliminary data.</text>
</comment>
<dbReference type="AlphaFoldDB" id="A0A6G1X8H0"/>
<dbReference type="Gene3D" id="3.40.50.720">
    <property type="entry name" value="NAD(P)-binding Rossmann-like Domain"/>
    <property type="match status" value="1"/>
</dbReference>
<reference evidence="2 3" key="1">
    <citation type="submission" date="2019-11" db="EMBL/GenBank/DDBJ databases">
        <authorList>
            <person name="Li J."/>
        </authorList>
    </citation>
    <scope>NUCLEOTIDE SEQUENCE [LARGE SCALE GENOMIC DNA]</scope>
    <source>
        <strain evidence="2 3">J4</strain>
    </source>
</reference>
<evidence type="ECO:0000313" key="2">
    <source>
        <dbReference type="EMBL" id="MRG87229.1"/>
    </source>
</evidence>
<accession>A0A6G1X8H0</accession>
<dbReference type="InterPro" id="IPR026055">
    <property type="entry name" value="FAR"/>
</dbReference>
<feature type="domain" description="Thioester reductase (TE)" evidence="1">
    <location>
        <begin position="9"/>
        <end position="242"/>
    </location>
</feature>
<dbReference type="PANTHER" id="PTHR11011">
    <property type="entry name" value="MALE STERILITY PROTEIN 2-RELATED"/>
    <property type="match status" value="1"/>
</dbReference>
<name>A0A6G1X8H0_9BACI</name>
<dbReference type="InterPro" id="IPR013120">
    <property type="entry name" value="FAR_NAD-bd"/>
</dbReference>
<dbReference type="OrthoDB" id="9807212at2"/>
<dbReference type="Pfam" id="PF07993">
    <property type="entry name" value="NAD_binding_4"/>
    <property type="match status" value="1"/>
</dbReference>
<organism evidence="2 3">
    <name type="scientific">Salinibacillus xinjiangensis</name>
    <dbReference type="NCBI Taxonomy" id="1229268"/>
    <lineage>
        <taxon>Bacteria</taxon>
        <taxon>Bacillati</taxon>
        <taxon>Bacillota</taxon>
        <taxon>Bacilli</taxon>
        <taxon>Bacillales</taxon>
        <taxon>Bacillaceae</taxon>
        <taxon>Salinibacillus</taxon>
    </lineage>
</organism>
<dbReference type="GO" id="GO:0035336">
    <property type="term" value="P:long-chain fatty-acyl-CoA metabolic process"/>
    <property type="evidence" value="ECO:0007669"/>
    <property type="project" value="TreeGrafter"/>
</dbReference>
<dbReference type="EMBL" id="WJNH01000008">
    <property type="protein sequence ID" value="MRG87229.1"/>
    <property type="molecule type" value="Genomic_DNA"/>
</dbReference>
<proteinExistence type="predicted"/>
<protein>
    <submittedName>
        <fullName evidence="2">NAD-dependent epimerase/dehydratase family protein</fullName>
    </submittedName>
</protein>